<keyword evidence="3" id="KW-0436">Ligase</keyword>
<dbReference type="GO" id="GO:0051604">
    <property type="term" value="P:protein maturation"/>
    <property type="evidence" value="ECO:0007669"/>
    <property type="project" value="TreeGrafter"/>
</dbReference>
<dbReference type="PANTHER" id="PTHR42959:SF1">
    <property type="entry name" value="CARBAMOYLTRANSFERASE HYPF"/>
    <property type="match status" value="1"/>
</dbReference>
<dbReference type="Gene3D" id="3.30.420.40">
    <property type="match status" value="1"/>
</dbReference>
<evidence type="ECO:0000256" key="4">
    <source>
        <dbReference type="ARBA" id="ARBA00022723"/>
    </source>
</evidence>
<dbReference type="NCBIfam" id="TIGR00143">
    <property type="entry name" value="hypF"/>
    <property type="match status" value="1"/>
</dbReference>
<dbReference type="Pfam" id="PF22521">
    <property type="entry name" value="HypF_C_2"/>
    <property type="match status" value="1"/>
</dbReference>
<evidence type="ECO:0000313" key="13">
    <source>
        <dbReference type="Proteomes" id="UP000772181"/>
    </source>
</evidence>
<dbReference type="PROSITE" id="PS00150">
    <property type="entry name" value="ACYLPHOSPHATASE_1"/>
    <property type="match status" value="1"/>
</dbReference>
<evidence type="ECO:0000256" key="6">
    <source>
        <dbReference type="ARBA" id="ARBA00022833"/>
    </source>
</evidence>
<evidence type="ECO:0000256" key="3">
    <source>
        <dbReference type="ARBA" id="ARBA00022598"/>
    </source>
</evidence>
<evidence type="ECO:0000256" key="7">
    <source>
        <dbReference type="ARBA" id="ARBA00048220"/>
    </source>
</evidence>
<keyword evidence="4" id="KW-0479">Metal-binding</keyword>
<dbReference type="InterPro" id="IPR041440">
    <property type="entry name" value="HypF_C"/>
</dbReference>
<dbReference type="PROSITE" id="PS51160">
    <property type="entry name" value="ACYLPHOSPHATASE_3"/>
    <property type="match status" value="1"/>
</dbReference>
<reference evidence="12" key="1">
    <citation type="submission" date="2020-07" db="EMBL/GenBank/DDBJ databases">
        <title>Huge and variable diversity of episymbiotic CPR bacteria and DPANN archaea in groundwater ecosystems.</title>
        <authorList>
            <person name="He C.Y."/>
            <person name="Keren R."/>
            <person name="Whittaker M."/>
            <person name="Farag I.F."/>
            <person name="Doudna J."/>
            <person name="Cate J.H.D."/>
            <person name="Banfield J.F."/>
        </authorList>
    </citation>
    <scope>NUCLEOTIDE SEQUENCE</scope>
    <source>
        <strain evidence="12">NC_groundwater_1482_Ag_S-0.65um_47_24</strain>
    </source>
</reference>
<dbReference type="GO" id="GO:0016743">
    <property type="term" value="F:carboxyl- or carbamoyltransferase activity"/>
    <property type="evidence" value="ECO:0007669"/>
    <property type="project" value="UniProtKB-UniRule"/>
</dbReference>
<evidence type="ECO:0000313" key="12">
    <source>
        <dbReference type="EMBL" id="MBI4595846.1"/>
    </source>
</evidence>
<name>A0A933LQZ6_UNCTE</name>
<keyword evidence="6" id="KW-0862">Zinc</keyword>
<gene>
    <name evidence="12" type="primary">hypF</name>
    <name evidence="12" type="ORF">HY730_05635</name>
</gene>
<dbReference type="PANTHER" id="PTHR42959">
    <property type="entry name" value="CARBAMOYLTRANSFERASE"/>
    <property type="match status" value="1"/>
</dbReference>
<protein>
    <recommendedName>
        <fullName evidence="8">Carbamoyltransferase</fullName>
        <ecNumber evidence="8">6.2.-.-</ecNumber>
    </recommendedName>
</protein>
<feature type="domain" description="YrdC-like" evidence="11">
    <location>
        <begin position="202"/>
        <end position="388"/>
    </location>
</feature>
<dbReference type="Pfam" id="PF00708">
    <property type="entry name" value="Acylphosphatase"/>
    <property type="match status" value="1"/>
</dbReference>
<proteinExistence type="inferred from homology"/>
<dbReference type="Pfam" id="PF07503">
    <property type="entry name" value="zf-HYPF"/>
    <property type="match status" value="2"/>
</dbReference>
<evidence type="ECO:0000256" key="1">
    <source>
        <dbReference type="ARBA" id="ARBA00004711"/>
    </source>
</evidence>
<comment type="similarity">
    <text evidence="2 8">Belongs to the carbamoyltransferase HypF family.</text>
</comment>
<dbReference type="SUPFAM" id="SSF54975">
    <property type="entry name" value="Acylphosphatase/BLUF domain-like"/>
    <property type="match status" value="1"/>
</dbReference>
<dbReference type="PIRSF" id="PIRSF006256">
    <property type="entry name" value="CMPcnvr_hdrg_mat"/>
    <property type="match status" value="1"/>
</dbReference>
<dbReference type="InterPro" id="IPR011125">
    <property type="entry name" value="Znf_HypF"/>
</dbReference>
<dbReference type="InterPro" id="IPR036046">
    <property type="entry name" value="Acylphosphatase-like_dom_sf"/>
</dbReference>
<dbReference type="Pfam" id="PF17788">
    <property type="entry name" value="HypF_C"/>
    <property type="match status" value="1"/>
</dbReference>
<keyword evidence="9" id="KW-0378">Hydrolase</keyword>
<feature type="active site" evidence="9">
    <location>
        <position position="19"/>
    </location>
</feature>
<dbReference type="GO" id="GO:0008270">
    <property type="term" value="F:zinc ion binding"/>
    <property type="evidence" value="ECO:0007669"/>
    <property type="project" value="UniProtKB-KW"/>
</dbReference>
<dbReference type="InterPro" id="IPR004421">
    <property type="entry name" value="Carbamoyltransferase_HypF"/>
</dbReference>
<dbReference type="Gene3D" id="3.30.420.360">
    <property type="match status" value="1"/>
</dbReference>
<dbReference type="Gene3D" id="3.90.870.50">
    <property type="match status" value="1"/>
</dbReference>
<keyword evidence="5" id="KW-0863">Zinc-finger</keyword>
<accession>A0A933LQZ6</accession>
<comment type="pathway">
    <text evidence="1">Protein modification; [NiFe] hydrogenase maturation.</text>
</comment>
<evidence type="ECO:0000256" key="2">
    <source>
        <dbReference type="ARBA" id="ARBA00008097"/>
    </source>
</evidence>
<dbReference type="Proteomes" id="UP000772181">
    <property type="component" value="Unassembled WGS sequence"/>
</dbReference>
<dbReference type="Pfam" id="PF01300">
    <property type="entry name" value="Sua5_yciO_yrdC"/>
    <property type="match status" value="1"/>
</dbReference>
<evidence type="ECO:0000256" key="9">
    <source>
        <dbReference type="PROSITE-ProRule" id="PRU00520"/>
    </source>
</evidence>
<dbReference type="InterPro" id="IPR055128">
    <property type="entry name" value="HypF_C_2"/>
</dbReference>
<dbReference type="FunFam" id="3.30.420.40:FF:000124">
    <property type="entry name" value="Carbamoyltransferase HypF"/>
    <property type="match status" value="1"/>
</dbReference>
<dbReference type="PROSITE" id="PS51163">
    <property type="entry name" value="YRDC"/>
    <property type="match status" value="1"/>
</dbReference>
<dbReference type="GO" id="GO:0003725">
    <property type="term" value="F:double-stranded RNA binding"/>
    <property type="evidence" value="ECO:0007669"/>
    <property type="project" value="InterPro"/>
</dbReference>
<dbReference type="InterPro" id="IPR051060">
    <property type="entry name" value="Carbamoyltrans_HypF-like"/>
</dbReference>
<feature type="active site" evidence="9">
    <location>
        <position position="37"/>
    </location>
</feature>
<feature type="domain" description="Acylphosphatase-like" evidence="10">
    <location>
        <begin position="4"/>
        <end position="88"/>
    </location>
</feature>
<dbReference type="Gene3D" id="3.30.110.120">
    <property type="match status" value="1"/>
</dbReference>
<dbReference type="AlphaFoldDB" id="A0A933LQZ6"/>
<evidence type="ECO:0000256" key="5">
    <source>
        <dbReference type="ARBA" id="ARBA00022771"/>
    </source>
</evidence>
<dbReference type="SUPFAM" id="SSF55821">
    <property type="entry name" value="YrdC/RibB"/>
    <property type="match status" value="1"/>
</dbReference>
<evidence type="ECO:0000259" key="11">
    <source>
        <dbReference type="PROSITE" id="PS51163"/>
    </source>
</evidence>
<evidence type="ECO:0000256" key="8">
    <source>
        <dbReference type="PIRNR" id="PIRNR006256"/>
    </source>
</evidence>
<dbReference type="InterPro" id="IPR017968">
    <property type="entry name" value="Acylphosphatase_CS"/>
</dbReference>
<dbReference type="EMBL" id="JACQWF010000257">
    <property type="protein sequence ID" value="MBI4595846.1"/>
    <property type="molecule type" value="Genomic_DNA"/>
</dbReference>
<dbReference type="EC" id="6.2.-.-" evidence="8"/>
<comment type="catalytic activity">
    <reaction evidence="9">
        <text>an acyl phosphate + H2O = a carboxylate + phosphate + H(+)</text>
        <dbReference type="Rhea" id="RHEA:14965"/>
        <dbReference type="ChEBI" id="CHEBI:15377"/>
        <dbReference type="ChEBI" id="CHEBI:15378"/>
        <dbReference type="ChEBI" id="CHEBI:29067"/>
        <dbReference type="ChEBI" id="CHEBI:43474"/>
        <dbReference type="ChEBI" id="CHEBI:59918"/>
        <dbReference type="EC" id="3.6.1.7"/>
    </reaction>
</comment>
<comment type="caution">
    <text evidence="12">The sequence shown here is derived from an EMBL/GenBank/DDBJ whole genome shotgun (WGS) entry which is preliminary data.</text>
</comment>
<sequence length="782" mass="86835">MKKREKISITGIVQGVGFRPFVYATAKRYGVKGYILNSSDGVTLDVEGPDLDGFLETVIKKAPPLARIEKISRGSLPALGYSSFRIEESEPREGQFTLLSPDVSVCDDCLNELFDPSDRRYLYPFINCTNCGPRYTIILDVPYDRAFTTMSGFVMCPDCNSEYHNPSSRRFHAQPNACWNCGPKVWLLEKGKSMESERLEGTKAISAAMGLLNSGAIVGIKGIGGFHLACDATREDAVKRLRGKKRRSNKPFAIMCPDLKTVRRFCEVSREEESLLLSRQRPIVVLKKLDNPPIAESAAPDNHYLGVMLPYSPLHYLLFSHFPFSALVMTSGNFSEEPIIIDNHEAQEKLFAMADYLLLHDRDIYMRADDTVMRVFEGKPYMIRRSRGFVPEPIDLGVNLPEILACGAELKNTFTITKGKYAIISQHLGDLENYEAMLFFEETLKNLKNTFRVNPSIVAYDLHPDYLSPKFALNNPTTCTGVQHHHAHIASCMAENGLREKVIGVAFDGTGYGTDGHIWGGEFLVANYSNFVRAAHFKYIPMPGGDAAIKEPWRMALSYSRESFNSLGLMNPEFCPPGLLERWGEEKVKAIMTMIKRKINSPLTSSCGRLFDAVSSLLGLSDSVSFEAEAAIRLEMAAERAPLESGAADRSGKRGPGVGYNYRYEDGIIDFSETIMSILSGLQTGEPKDIMAVRFHLTLVDVITTVCLAISREERIDRVALSGGVFQNIYLLKRTVSALREAGFTVYTHKMVPSNDAGVSLGQAFVAAASVNSREYGAGSEW</sequence>
<organism evidence="12 13">
    <name type="scientific">Tectimicrobiota bacterium</name>
    <dbReference type="NCBI Taxonomy" id="2528274"/>
    <lineage>
        <taxon>Bacteria</taxon>
        <taxon>Pseudomonadati</taxon>
        <taxon>Nitrospinota/Tectimicrobiota group</taxon>
        <taxon>Candidatus Tectimicrobiota</taxon>
    </lineage>
</organism>
<comment type="catalytic activity">
    <reaction evidence="7">
        <text>C-terminal L-cysteinyl-[HypE protein] + carbamoyl phosphate + ATP + H2O = C-terminal S-carboxamide-L-cysteinyl-[HypE protein] + AMP + phosphate + diphosphate + H(+)</text>
        <dbReference type="Rhea" id="RHEA:55636"/>
        <dbReference type="Rhea" id="RHEA-COMP:14247"/>
        <dbReference type="Rhea" id="RHEA-COMP:14392"/>
        <dbReference type="ChEBI" id="CHEBI:15377"/>
        <dbReference type="ChEBI" id="CHEBI:15378"/>
        <dbReference type="ChEBI" id="CHEBI:30616"/>
        <dbReference type="ChEBI" id="CHEBI:33019"/>
        <dbReference type="ChEBI" id="CHEBI:43474"/>
        <dbReference type="ChEBI" id="CHEBI:58228"/>
        <dbReference type="ChEBI" id="CHEBI:76913"/>
        <dbReference type="ChEBI" id="CHEBI:139126"/>
        <dbReference type="ChEBI" id="CHEBI:456215"/>
    </reaction>
</comment>
<dbReference type="InterPro" id="IPR006070">
    <property type="entry name" value="Sua5-like_dom"/>
</dbReference>
<dbReference type="GO" id="GO:0003998">
    <property type="term" value="F:acylphosphatase activity"/>
    <property type="evidence" value="ECO:0007669"/>
    <property type="project" value="UniProtKB-EC"/>
</dbReference>
<evidence type="ECO:0000259" key="10">
    <source>
        <dbReference type="PROSITE" id="PS51160"/>
    </source>
</evidence>
<dbReference type="GO" id="GO:0016874">
    <property type="term" value="F:ligase activity"/>
    <property type="evidence" value="ECO:0007669"/>
    <property type="project" value="UniProtKB-UniRule"/>
</dbReference>
<dbReference type="InterPro" id="IPR001792">
    <property type="entry name" value="Acylphosphatase-like_dom"/>
</dbReference>
<dbReference type="InterPro" id="IPR017945">
    <property type="entry name" value="DHBP_synth_RibB-like_a/b_dom"/>
</dbReference>